<accession>A0A450TY96</accession>
<gene>
    <name evidence="1" type="ORF">BECKFW1821C_GA0114237_106412</name>
</gene>
<proteinExistence type="predicted"/>
<name>A0A450TY96_9GAMM</name>
<sequence length="316" mass="37162">MEFLFNELSLTGQFRDIATFGKAMGRLMEMRETIRRCGRELHCHRDIGNASVVDDVVFSKAIQRLLPDKKRAIMQWITRQGPFWDDSRTHGLDEWLECCDGKVVTDNAIGEAAYRSLERKHCHLVSLEPSSWEYTPITVTWRPDSGERTVDITNYWKKKTLDEALQKASPPIDSWEKLERQSKKRFAHLTFSESGFHSLRGQPFVDSAARQIRERFHVLDMLRNSFDEHRQRTRKGHEIYRKHFTGDRAWFSDSSDGEKHRFGKELTFPHPTMDATLFCPWHGKIRTPELRIHFSWPVRADEPLYIVYVGPKITKR</sequence>
<dbReference type="EMBL" id="CAADFE010000064">
    <property type="protein sequence ID" value="VFJ74599.1"/>
    <property type="molecule type" value="Genomic_DNA"/>
</dbReference>
<dbReference type="AlphaFoldDB" id="A0A450TY96"/>
<protein>
    <submittedName>
        <fullName evidence="1">Uncharacterized protein</fullName>
    </submittedName>
</protein>
<evidence type="ECO:0000313" key="1">
    <source>
        <dbReference type="EMBL" id="VFJ74599.1"/>
    </source>
</evidence>
<organism evidence="1">
    <name type="scientific">Candidatus Kentrum sp. FW</name>
    <dbReference type="NCBI Taxonomy" id="2126338"/>
    <lineage>
        <taxon>Bacteria</taxon>
        <taxon>Pseudomonadati</taxon>
        <taxon>Pseudomonadota</taxon>
        <taxon>Gammaproteobacteria</taxon>
        <taxon>Candidatus Kentrum</taxon>
    </lineage>
</organism>
<reference evidence="1" key="1">
    <citation type="submission" date="2019-02" db="EMBL/GenBank/DDBJ databases">
        <authorList>
            <person name="Gruber-Vodicka R. H."/>
            <person name="Seah K. B. B."/>
        </authorList>
    </citation>
    <scope>NUCLEOTIDE SEQUENCE</scope>
    <source>
        <strain evidence="1">BECK_BZ131</strain>
    </source>
</reference>